<evidence type="ECO:0000313" key="3">
    <source>
        <dbReference type="Proteomes" id="UP001550850"/>
    </source>
</evidence>
<dbReference type="SUPFAM" id="SSF109998">
    <property type="entry name" value="Triger factor/SurA peptide-binding domain-like"/>
    <property type="match status" value="1"/>
</dbReference>
<accession>A0ABV2YFT9</accession>
<dbReference type="EMBL" id="JBEZUR010000011">
    <property type="protein sequence ID" value="MEU3554584.1"/>
    <property type="molecule type" value="Genomic_DNA"/>
</dbReference>
<feature type="signal peptide" evidence="1">
    <location>
        <begin position="1"/>
        <end position="23"/>
    </location>
</feature>
<protein>
    <submittedName>
        <fullName evidence="2">SurA N-terminal domain-containing protein</fullName>
    </submittedName>
</protein>
<dbReference type="InterPro" id="IPR006311">
    <property type="entry name" value="TAT_signal"/>
</dbReference>
<organism evidence="2 3">
    <name type="scientific">Streptomyces fragilis</name>
    <dbReference type="NCBI Taxonomy" id="67301"/>
    <lineage>
        <taxon>Bacteria</taxon>
        <taxon>Bacillati</taxon>
        <taxon>Actinomycetota</taxon>
        <taxon>Actinomycetes</taxon>
        <taxon>Kitasatosporales</taxon>
        <taxon>Streptomycetaceae</taxon>
        <taxon>Streptomyces</taxon>
    </lineage>
</organism>
<dbReference type="Proteomes" id="UP001550850">
    <property type="component" value="Unassembled WGS sequence"/>
</dbReference>
<feature type="chain" id="PRO_5046593334" evidence="1">
    <location>
        <begin position="24"/>
        <end position="207"/>
    </location>
</feature>
<dbReference type="RefSeq" id="WP_108951630.1">
    <property type="nucleotide sequence ID" value="NZ_BEVZ01000001.1"/>
</dbReference>
<name>A0ABV2YFT9_9ACTN</name>
<proteinExistence type="predicted"/>
<dbReference type="PROSITE" id="PS51257">
    <property type="entry name" value="PROKAR_LIPOPROTEIN"/>
    <property type="match status" value="1"/>
</dbReference>
<evidence type="ECO:0000256" key="1">
    <source>
        <dbReference type="SAM" id="SignalP"/>
    </source>
</evidence>
<dbReference type="Pfam" id="PF13624">
    <property type="entry name" value="SurA_N_3"/>
    <property type="match status" value="1"/>
</dbReference>
<evidence type="ECO:0000313" key="2">
    <source>
        <dbReference type="EMBL" id="MEU3554584.1"/>
    </source>
</evidence>
<comment type="caution">
    <text evidence="2">The sequence shown here is derived from an EMBL/GenBank/DDBJ whole genome shotgun (WGS) entry which is preliminary data.</text>
</comment>
<keyword evidence="3" id="KW-1185">Reference proteome</keyword>
<reference evidence="2 3" key="1">
    <citation type="submission" date="2024-06" db="EMBL/GenBank/DDBJ databases">
        <title>The Natural Products Discovery Center: Release of the First 8490 Sequenced Strains for Exploring Actinobacteria Biosynthetic Diversity.</title>
        <authorList>
            <person name="Kalkreuter E."/>
            <person name="Kautsar S.A."/>
            <person name="Yang D."/>
            <person name="Bader C.D."/>
            <person name="Teijaro C.N."/>
            <person name="Fluegel L."/>
            <person name="Davis C.M."/>
            <person name="Simpson J.R."/>
            <person name="Lauterbach L."/>
            <person name="Steele A.D."/>
            <person name="Gui C."/>
            <person name="Meng S."/>
            <person name="Li G."/>
            <person name="Viehrig K."/>
            <person name="Ye F."/>
            <person name="Su P."/>
            <person name="Kiefer A.F."/>
            <person name="Nichols A."/>
            <person name="Cepeda A.J."/>
            <person name="Yan W."/>
            <person name="Fan B."/>
            <person name="Jiang Y."/>
            <person name="Adhikari A."/>
            <person name="Zheng C.-J."/>
            <person name="Schuster L."/>
            <person name="Cowan T.M."/>
            <person name="Smanski M.J."/>
            <person name="Chevrette M.G."/>
            <person name="De Carvalho L.P.S."/>
            <person name="Shen B."/>
        </authorList>
    </citation>
    <scope>NUCLEOTIDE SEQUENCE [LARGE SCALE GENOMIC DNA]</scope>
    <source>
        <strain evidence="2 3">NPDC038104</strain>
    </source>
</reference>
<dbReference type="PROSITE" id="PS51318">
    <property type="entry name" value="TAT"/>
    <property type="match status" value="1"/>
</dbReference>
<dbReference type="Gene3D" id="1.10.4030.10">
    <property type="entry name" value="Porin chaperone SurA, peptide-binding domain"/>
    <property type="match status" value="1"/>
</dbReference>
<sequence>MQRRRRRTALLLTAAFAAPLLTACGTEAHPGAAAVVGGERITQAQVEERVREVRDAQRAVVPDDEQYRQVVAQSGSLARFTVQSMVVDRVLHHAAEEAGVTVTPKEVQDLRTNLERQLGGEKGLRNTWLQQYGVAPARLEENLRLQVAAGELAQRLGTETDSPAFTKALADASKDLGVELNPRYGTWDADKSARVDLKTPWVRDVEA</sequence>
<gene>
    <name evidence="2" type="ORF">AB0E65_10255</name>
</gene>
<keyword evidence="1" id="KW-0732">Signal</keyword>
<dbReference type="InterPro" id="IPR027304">
    <property type="entry name" value="Trigger_fact/SurA_dom_sf"/>
</dbReference>